<feature type="domain" description="Flavin reductase like" evidence="2">
    <location>
        <begin position="12"/>
        <end position="156"/>
    </location>
</feature>
<dbReference type="Proteomes" id="UP001521209">
    <property type="component" value="Unassembled WGS sequence"/>
</dbReference>
<dbReference type="InterPro" id="IPR002563">
    <property type="entry name" value="Flavin_Rdtase-like_dom"/>
</dbReference>
<dbReference type="RefSeq" id="WP_235706143.1">
    <property type="nucleotide sequence ID" value="NZ_JAKGBZ010000090.1"/>
</dbReference>
<dbReference type="SUPFAM" id="SSF50475">
    <property type="entry name" value="FMN-binding split barrel"/>
    <property type="match status" value="1"/>
</dbReference>
<dbReference type="PANTHER" id="PTHR30466">
    <property type="entry name" value="FLAVIN REDUCTASE"/>
    <property type="match status" value="1"/>
</dbReference>
<evidence type="ECO:0000313" key="4">
    <source>
        <dbReference type="Proteomes" id="UP001521209"/>
    </source>
</evidence>
<dbReference type="EMBL" id="JAKGBZ010000090">
    <property type="protein sequence ID" value="MCF3948834.1"/>
    <property type="molecule type" value="Genomic_DNA"/>
</dbReference>
<keyword evidence="1" id="KW-0560">Oxidoreductase</keyword>
<keyword evidence="4" id="KW-1185">Reference proteome</keyword>
<dbReference type="Pfam" id="PF01613">
    <property type="entry name" value="Flavin_Reduct"/>
    <property type="match status" value="1"/>
</dbReference>
<accession>A0ABS9E1N8</accession>
<gene>
    <name evidence="3" type="ORF">L2A60_19510</name>
</gene>
<proteinExistence type="predicted"/>
<dbReference type="SMART" id="SM00903">
    <property type="entry name" value="Flavin_Reduct"/>
    <property type="match status" value="1"/>
</dbReference>
<reference evidence="3 4" key="1">
    <citation type="submission" date="2022-01" db="EMBL/GenBank/DDBJ databases">
        <authorList>
            <person name="Won M."/>
            <person name="Kim S.-J."/>
            <person name="Kwon S.-W."/>
        </authorList>
    </citation>
    <scope>NUCLEOTIDE SEQUENCE [LARGE SCALE GENOMIC DNA]</scope>
    <source>
        <strain evidence="3 4">KCTC 23505</strain>
    </source>
</reference>
<name>A0ABS9E1N8_9PROT</name>
<protein>
    <submittedName>
        <fullName evidence="3">Flavin reductase family protein</fullName>
    </submittedName>
</protein>
<comment type="caution">
    <text evidence="3">The sequence shown here is derived from an EMBL/GenBank/DDBJ whole genome shotgun (WGS) entry which is preliminary data.</text>
</comment>
<evidence type="ECO:0000256" key="1">
    <source>
        <dbReference type="ARBA" id="ARBA00023002"/>
    </source>
</evidence>
<organism evidence="3 4">
    <name type="scientific">Acidiphilium iwatense</name>
    <dbReference type="NCBI Taxonomy" id="768198"/>
    <lineage>
        <taxon>Bacteria</taxon>
        <taxon>Pseudomonadati</taxon>
        <taxon>Pseudomonadota</taxon>
        <taxon>Alphaproteobacteria</taxon>
        <taxon>Acetobacterales</taxon>
        <taxon>Acidocellaceae</taxon>
        <taxon>Acidiphilium</taxon>
    </lineage>
</organism>
<dbReference type="InterPro" id="IPR012349">
    <property type="entry name" value="Split_barrel_FMN-bd"/>
</dbReference>
<sequence length="163" mass="17800">MEFDYCSFRKALSHFATGVAVVTARGPAHEPIGMTMTSFNSVSLDPPLVLFSVDRRALSLPAMVAAQGYAINILSRCQETLSGQFAQARGEKWANVEVVAGYTEAPLLQGALAHFECEPHAHYDAGDHVIFVIRVIRFSANEREAPLLFFRGKYHSVGEGALS</sequence>
<dbReference type="Gene3D" id="2.30.110.10">
    <property type="entry name" value="Electron Transport, Fmn-binding Protein, Chain A"/>
    <property type="match status" value="1"/>
</dbReference>
<evidence type="ECO:0000259" key="2">
    <source>
        <dbReference type="SMART" id="SM00903"/>
    </source>
</evidence>
<dbReference type="InterPro" id="IPR050268">
    <property type="entry name" value="NADH-dep_flavin_reductase"/>
</dbReference>
<dbReference type="PANTHER" id="PTHR30466:SF1">
    <property type="entry name" value="FMN REDUCTASE (NADH) RUTF"/>
    <property type="match status" value="1"/>
</dbReference>
<evidence type="ECO:0000313" key="3">
    <source>
        <dbReference type="EMBL" id="MCF3948834.1"/>
    </source>
</evidence>